<reference evidence="4 5" key="1">
    <citation type="submission" date="2015-01" db="EMBL/GenBank/DDBJ databases">
        <title>The Genome Sequence of Cladophialophora immunda CBS83496.</title>
        <authorList>
            <consortium name="The Broad Institute Genomics Platform"/>
            <person name="Cuomo C."/>
            <person name="de Hoog S."/>
            <person name="Gorbushina A."/>
            <person name="Stielow B."/>
            <person name="Teixiera M."/>
            <person name="Abouelleil A."/>
            <person name="Chapman S.B."/>
            <person name="Priest M."/>
            <person name="Young S.K."/>
            <person name="Wortman J."/>
            <person name="Nusbaum C."/>
            <person name="Birren B."/>
        </authorList>
    </citation>
    <scope>NUCLEOTIDE SEQUENCE [LARGE SCALE GENOMIC DNA]</scope>
    <source>
        <strain evidence="4 5">CBS 83496</strain>
    </source>
</reference>
<dbReference type="VEuPathDB" id="FungiDB:PV07_12362"/>
<dbReference type="STRING" id="569365.A0A0D2BTY0"/>
<dbReference type="RefSeq" id="XP_016242694.1">
    <property type="nucleotide sequence ID" value="XM_016399882.1"/>
</dbReference>
<evidence type="ECO:0000313" key="4">
    <source>
        <dbReference type="EMBL" id="KIW22478.1"/>
    </source>
</evidence>
<feature type="coiled-coil region" evidence="2">
    <location>
        <begin position="80"/>
        <end position="107"/>
    </location>
</feature>
<dbReference type="Proteomes" id="UP000054466">
    <property type="component" value="Unassembled WGS sequence"/>
</dbReference>
<dbReference type="PANTHER" id="PTHR10039:SF16">
    <property type="entry name" value="GPI INOSITOL-DEACYLASE"/>
    <property type="match status" value="1"/>
</dbReference>
<feature type="domain" description="Nephrocystin 3-like N-terminal" evidence="3">
    <location>
        <begin position="163"/>
        <end position="317"/>
    </location>
</feature>
<evidence type="ECO:0000313" key="5">
    <source>
        <dbReference type="Proteomes" id="UP000054466"/>
    </source>
</evidence>
<organism evidence="4 5">
    <name type="scientific">Cladophialophora immunda</name>
    <dbReference type="NCBI Taxonomy" id="569365"/>
    <lineage>
        <taxon>Eukaryota</taxon>
        <taxon>Fungi</taxon>
        <taxon>Dikarya</taxon>
        <taxon>Ascomycota</taxon>
        <taxon>Pezizomycotina</taxon>
        <taxon>Eurotiomycetes</taxon>
        <taxon>Chaetothyriomycetidae</taxon>
        <taxon>Chaetothyriales</taxon>
        <taxon>Herpotrichiellaceae</taxon>
        <taxon>Cladophialophora</taxon>
    </lineage>
</organism>
<dbReference type="Pfam" id="PF24883">
    <property type="entry name" value="NPHP3_N"/>
    <property type="match status" value="1"/>
</dbReference>
<accession>A0A0D2BTY0</accession>
<dbReference type="InterPro" id="IPR056884">
    <property type="entry name" value="NPHP3-like_N"/>
</dbReference>
<dbReference type="PANTHER" id="PTHR10039">
    <property type="entry name" value="AMELOGENIN"/>
    <property type="match status" value="1"/>
</dbReference>
<proteinExistence type="predicted"/>
<sequence>MLQRLARQLALFDLYARLYPHSTRLRESLVEGYDAYLEFCLSVVKMLEGGSSRKNRCIGSLKLMTKTLFKSVKQDFGRVISRLESLVDSIETEANAAEKEAAADHREVVNEQIDCMLSAFQKDTEWIYSVFLTVKKYQDLLQWLDPVDTAAVLLDLSDIHLPGTGQWLIGNEACIKWFTNPSSILCVSTVFGAYNLIKHLQQHVTDKSIVLYYFSDYRSVKSQQTRTVIQTLLADLGRQSNQVLEILEASTRRYRKENLACSLQVVTEILIQCLALYQEVHVVIDALDESGNRPELIQLLLSLQSKSQATNLFLTSRDEYDIRDMLGHVEQISVDSSDMTSDIDHFIQHTVKELINNGRLKLRDKTLRETIAQRLGDEADGMFQYVKCQLDTLSQCISDRAIIIMLENLPSSLDQTYVRALERLKTTFPDTIGLITWIFCCIVHSTRPLSLAELSQPVSFDVKRGMFDCTAVPTDPHDLFRYSGGLFRFSDAKGTLSLVHFSVKEFLQSERICETSARDFYMGGDTAHLHMFRACLSYLL</sequence>
<evidence type="ECO:0000259" key="3">
    <source>
        <dbReference type="Pfam" id="PF24883"/>
    </source>
</evidence>
<protein>
    <recommendedName>
        <fullName evidence="3">Nephrocystin 3-like N-terminal domain-containing protein</fullName>
    </recommendedName>
</protein>
<dbReference type="GeneID" id="27351556"/>
<keyword evidence="2" id="KW-0175">Coiled coil</keyword>
<name>A0A0D2BTY0_9EURO</name>
<gene>
    <name evidence="4" type="ORF">PV07_12362</name>
</gene>
<dbReference type="OrthoDB" id="1577640at2759"/>
<dbReference type="AlphaFoldDB" id="A0A0D2BTY0"/>
<evidence type="ECO:0000256" key="2">
    <source>
        <dbReference type="SAM" id="Coils"/>
    </source>
</evidence>
<keyword evidence="1" id="KW-0677">Repeat</keyword>
<dbReference type="EMBL" id="KN847047">
    <property type="protein sequence ID" value="KIW22478.1"/>
    <property type="molecule type" value="Genomic_DNA"/>
</dbReference>
<keyword evidence="5" id="KW-1185">Reference proteome</keyword>
<evidence type="ECO:0000256" key="1">
    <source>
        <dbReference type="ARBA" id="ARBA00022737"/>
    </source>
</evidence>
<dbReference type="HOGENOM" id="CLU_606913_0_0_1"/>